<evidence type="ECO:0000313" key="3">
    <source>
        <dbReference type="Proteomes" id="UP000010953"/>
    </source>
</evidence>
<dbReference type="Proteomes" id="UP000010953">
    <property type="component" value="Unassembled WGS sequence"/>
</dbReference>
<accession>M7X9D4</accession>
<comment type="caution">
    <text evidence="2">The sequence shown here is derived from an EMBL/GenBank/DDBJ whole genome shotgun (WGS) entry which is preliminary data.</text>
</comment>
<dbReference type="AlphaFoldDB" id="M7X9D4"/>
<keyword evidence="3" id="KW-1185">Reference proteome</keyword>
<proteinExistence type="predicted"/>
<gene>
    <name evidence="2" type="ORF">C943_03841</name>
</gene>
<name>M7X9D4_9BACT</name>
<sequence length="41" mass="4935">MKNEKIKHPSRHPSDRKEHHLERKNPPPTRLLLLVQPTMFP</sequence>
<evidence type="ECO:0000313" key="2">
    <source>
        <dbReference type="EMBL" id="EMS34025.1"/>
    </source>
</evidence>
<organism evidence="2 3">
    <name type="scientific">Mariniradius saccharolyticus AK6</name>
    <dbReference type="NCBI Taxonomy" id="1239962"/>
    <lineage>
        <taxon>Bacteria</taxon>
        <taxon>Pseudomonadati</taxon>
        <taxon>Bacteroidota</taxon>
        <taxon>Cytophagia</taxon>
        <taxon>Cytophagales</taxon>
        <taxon>Cyclobacteriaceae</taxon>
        <taxon>Mariniradius</taxon>
    </lineage>
</organism>
<dbReference type="EMBL" id="AMZY02000007">
    <property type="protein sequence ID" value="EMS34025.1"/>
    <property type="molecule type" value="Genomic_DNA"/>
</dbReference>
<dbReference type="InParanoid" id="M7X9D4"/>
<feature type="compositionally biased region" description="Basic and acidic residues" evidence="1">
    <location>
        <begin position="1"/>
        <end position="25"/>
    </location>
</feature>
<evidence type="ECO:0000256" key="1">
    <source>
        <dbReference type="SAM" id="MobiDB-lite"/>
    </source>
</evidence>
<protein>
    <submittedName>
        <fullName evidence="2">Uncharacterized protein</fullName>
    </submittedName>
</protein>
<feature type="region of interest" description="Disordered" evidence="1">
    <location>
        <begin position="1"/>
        <end position="30"/>
    </location>
</feature>
<reference evidence="2" key="1">
    <citation type="submission" date="2013-01" db="EMBL/GenBank/DDBJ databases">
        <title>Genome assembly of Mariniradius saccharolyticus AK6.</title>
        <authorList>
            <person name="Vaidya B."/>
            <person name="Khatri I."/>
            <person name="Tanuku N.R.S."/>
            <person name="Subramanian S."/>
            <person name="Pinnaka A."/>
        </authorList>
    </citation>
    <scope>NUCLEOTIDE SEQUENCE [LARGE SCALE GENOMIC DNA]</scope>
    <source>
        <strain evidence="2">AK6</strain>
    </source>
</reference>